<reference evidence="2" key="1">
    <citation type="journal article" date="2019" name="Int. J. Syst. Evol. Microbiol.">
        <title>The Global Catalogue of Microorganisms (GCM) 10K type strain sequencing project: providing services to taxonomists for standard genome sequencing and annotation.</title>
        <authorList>
            <consortium name="The Broad Institute Genomics Platform"/>
            <consortium name="The Broad Institute Genome Sequencing Center for Infectious Disease"/>
            <person name="Wu L."/>
            <person name="Ma J."/>
        </authorList>
    </citation>
    <scope>NUCLEOTIDE SEQUENCE [LARGE SCALE GENOMIC DNA]</scope>
    <source>
        <strain evidence="2">CCUG 54329</strain>
    </source>
</reference>
<gene>
    <name evidence="1" type="ORF">ACFQ24_10180</name>
</gene>
<proteinExistence type="predicted"/>
<keyword evidence="2" id="KW-1185">Reference proteome</keyword>
<evidence type="ECO:0000313" key="2">
    <source>
        <dbReference type="Proteomes" id="UP001597203"/>
    </source>
</evidence>
<comment type="caution">
    <text evidence="1">The sequence shown here is derived from an EMBL/GenBank/DDBJ whole genome shotgun (WGS) entry which is preliminary data.</text>
</comment>
<dbReference type="RefSeq" id="WP_380910902.1">
    <property type="nucleotide sequence ID" value="NZ_JBHTLS010000122.1"/>
</dbReference>
<name>A0ABW3P5A8_9SPHN</name>
<dbReference type="Proteomes" id="UP001597203">
    <property type="component" value="Unassembled WGS sequence"/>
</dbReference>
<dbReference type="EMBL" id="JBHTLS010000122">
    <property type="protein sequence ID" value="MFD1105232.1"/>
    <property type="molecule type" value="Genomic_DNA"/>
</dbReference>
<sequence>MTDTPLDTLLNGWTSMALAPQKLWQSFNNGWSFGNVTINGQNSSAPETEQAIVAVESYGRQIGKLMDAVDVLVKLQPDWKETEAFAEVDKLKTRIEAVKHDMAVRRIDQLRGDLATLRASDDAADKARYDACLDALRRLLDDTAPNQPG</sequence>
<accession>A0ABW3P5A8</accession>
<protein>
    <submittedName>
        <fullName evidence="1">Uncharacterized protein</fullName>
    </submittedName>
</protein>
<evidence type="ECO:0000313" key="1">
    <source>
        <dbReference type="EMBL" id="MFD1105232.1"/>
    </source>
</evidence>
<organism evidence="1 2">
    <name type="scientific">Sphingobium olei</name>
    <dbReference type="NCBI Taxonomy" id="420955"/>
    <lineage>
        <taxon>Bacteria</taxon>
        <taxon>Pseudomonadati</taxon>
        <taxon>Pseudomonadota</taxon>
        <taxon>Alphaproteobacteria</taxon>
        <taxon>Sphingomonadales</taxon>
        <taxon>Sphingomonadaceae</taxon>
        <taxon>Sphingobium</taxon>
    </lineage>
</organism>